<dbReference type="EMBL" id="JBJUIK010000003">
    <property type="protein sequence ID" value="KAL3533497.1"/>
    <property type="molecule type" value="Genomic_DNA"/>
</dbReference>
<evidence type="ECO:0000313" key="1">
    <source>
        <dbReference type="EMBL" id="KAL3533497.1"/>
    </source>
</evidence>
<dbReference type="Proteomes" id="UP001630127">
    <property type="component" value="Unassembled WGS sequence"/>
</dbReference>
<sequence>MDKINREGVEFFSKLLWDQGIDSSVLGELISFVASIISEEDNNMLLRPIEAEDLRNPGFCGCGGVLRNSSGEIISGFSSWLGIMTSIEAKFQGLFLGLQLSTVLHGMLTLKMRVPWRLDYFFLQIQRSYTSRIFQLSHAFREANNVADCLAKLGSPSTCKLIFAALDVLSRVHGLVRLDSIEMPSICFVKT</sequence>
<dbReference type="PANTHER" id="PTHR47723">
    <property type="entry name" value="OS05G0353850 PROTEIN"/>
    <property type="match status" value="1"/>
</dbReference>
<dbReference type="InterPro" id="IPR053151">
    <property type="entry name" value="RNase_H-like"/>
</dbReference>
<dbReference type="CDD" id="cd06222">
    <property type="entry name" value="RNase_H_like"/>
    <property type="match status" value="1"/>
</dbReference>
<evidence type="ECO:0008006" key="3">
    <source>
        <dbReference type="Google" id="ProtNLM"/>
    </source>
</evidence>
<name>A0ABD3AQK7_9GENT</name>
<gene>
    <name evidence="1" type="ORF">ACH5RR_007018</name>
</gene>
<keyword evidence="2" id="KW-1185">Reference proteome</keyword>
<dbReference type="PANTHER" id="PTHR47723:SF19">
    <property type="entry name" value="POLYNUCLEOTIDYL TRANSFERASE, RIBONUCLEASE H-LIKE SUPERFAMILY PROTEIN"/>
    <property type="match status" value="1"/>
</dbReference>
<comment type="caution">
    <text evidence="1">The sequence shown here is derived from an EMBL/GenBank/DDBJ whole genome shotgun (WGS) entry which is preliminary data.</text>
</comment>
<accession>A0ABD3AQK7</accession>
<evidence type="ECO:0000313" key="2">
    <source>
        <dbReference type="Proteomes" id="UP001630127"/>
    </source>
</evidence>
<dbReference type="SUPFAM" id="SSF53098">
    <property type="entry name" value="Ribonuclease H-like"/>
    <property type="match status" value="1"/>
</dbReference>
<dbReference type="AlphaFoldDB" id="A0ABD3AQK7"/>
<dbReference type="InterPro" id="IPR044730">
    <property type="entry name" value="RNase_H-like_dom_plant"/>
</dbReference>
<protein>
    <recommendedName>
        <fullName evidence="3">RNase H type-1 domain-containing protein</fullName>
    </recommendedName>
</protein>
<organism evidence="1 2">
    <name type="scientific">Cinchona calisaya</name>
    <dbReference type="NCBI Taxonomy" id="153742"/>
    <lineage>
        <taxon>Eukaryota</taxon>
        <taxon>Viridiplantae</taxon>
        <taxon>Streptophyta</taxon>
        <taxon>Embryophyta</taxon>
        <taxon>Tracheophyta</taxon>
        <taxon>Spermatophyta</taxon>
        <taxon>Magnoliopsida</taxon>
        <taxon>eudicotyledons</taxon>
        <taxon>Gunneridae</taxon>
        <taxon>Pentapetalae</taxon>
        <taxon>asterids</taxon>
        <taxon>lamiids</taxon>
        <taxon>Gentianales</taxon>
        <taxon>Rubiaceae</taxon>
        <taxon>Cinchonoideae</taxon>
        <taxon>Cinchoneae</taxon>
        <taxon>Cinchona</taxon>
    </lineage>
</organism>
<dbReference type="InterPro" id="IPR012337">
    <property type="entry name" value="RNaseH-like_sf"/>
</dbReference>
<proteinExistence type="predicted"/>
<reference evidence="1 2" key="1">
    <citation type="submission" date="2024-11" db="EMBL/GenBank/DDBJ databases">
        <title>A near-complete genome assembly of Cinchona calisaya.</title>
        <authorList>
            <person name="Lian D.C."/>
            <person name="Zhao X.W."/>
            <person name="Wei L."/>
        </authorList>
    </citation>
    <scope>NUCLEOTIDE SEQUENCE [LARGE SCALE GENOMIC DNA]</scope>
    <source>
        <tissue evidence="1">Nenye</tissue>
    </source>
</reference>